<protein>
    <submittedName>
        <fullName evidence="1">Uncharacterized protein</fullName>
    </submittedName>
</protein>
<sequence>MTEAVTSFAEFQKLDLCSCEGGSRHFAGVFTISWVPSQETSDLTVTITGGGDTLEERTFTPDNATQTFDVSNGTYTFTGTIVAMYDYGGMHGQLHGMHLVFTQPDGSSGFTGTIGHW</sequence>
<keyword evidence="2" id="KW-1185">Reference proteome</keyword>
<gene>
    <name evidence="1" type="ORF">GC106_35630</name>
</gene>
<dbReference type="Proteomes" id="UP000763557">
    <property type="component" value="Unassembled WGS sequence"/>
</dbReference>
<evidence type="ECO:0000313" key="1">
    <source>
        <dbReference type="EMBL" id="NRN66341.1"/>
    </source>
</evidence>
<proteinExistence type="predicted"/>
<organism evidence="1 2">
    <name type="scientific">Kibdelosporangium persicum</name>
    <dbReference type="NCBI Taxonomy" id="2698649"/>
    <lineage>
        <taxon>Bacteria</taxon>
        <taxon>Bacillati</taxon>
        <taxon>Actinomycetota</taxon>
        <taxon>Actinomycetes</taxon>
        <taxon>Pseudonocardiales</taxon>
        <taxon>Pseudonocardiaceae</taxon>
        <taxon>Kibdelosporangium</taxon>
    </lineage>
</organism>
<reference evidence="1 2" key="1">
    <citation type="submission" date="2020-01" db="EMBL/GenBank/DDBJ databases">
        <title>Kibdelosporangium persica a novel Actinomycetes from a hot desert in Iran.</title>
        <authorList>
            <person name="Safaei N."/>
            <person name="Zaburannyi N."/>
            <person name="Mueller R."/>
            <person name="Wink J."/>
        </authorList>
    </citation>
    <scope>NUCLEOTIDE SEQUENCE [LARGE SCALE GENOMIC DNA]</scope>
    <source>
        <strain evidence="1 2">4NS15</strain>
    </source>
</reference>
<name>A0ABX2F4R5_9PSEU</name>
<accession>A0ABX2F4R5</accession>
<comment type="caution">
    <text evidence="1">The sequence shown here is derived from an EMBL/GenBank/DDBJ whole genome shotgun (WGS) entry which is preliminary data.</text>
</comment>
<evidence type="ECO:0000313" key="2">
    <source>
        <dbReference type="Proteomes" id="UP000763557"/>
    </source>
</evidence>
<dbReference type="EMBL" id="JAAATY010000009">
    <property type="protein sequence ID" value="NRN66341.1"/>
    <property type="molecule type" value="Genomic_DNA"/>
</dbReference>